<keyword evidence="2" id="KW-1185">Reference proteome</keyword>
<evidence type="ECO:0000313" key="2">
    <source>
        <dbReference type="Proteomes" id="UP001454036"/>
    </source>
</evidence>
<accession>A0AAV3QJ45</accession>
<sequence length="219" mass="24521">MVGEYKVLNELIRHTIPSERPSNPKGQPYLPIKGNLFPLFSLPVSFILIFFPFQESFLPTSPSILCKTPFVPWPTTPKSPPTPPEMPHVRDRPIGPERGTSGSSCCFFRGELFVGREDSFSPISSPRVFHSNKQVVVVSDPSNNGNVPQGFVVFPLLTPVVWMWRRLRVFPASVITYSNDDVTGVSGEGNMKVETVQLEKGGRQERRKELQETLGCEGY</sequence>
<comment type="caution">
    <text evidence="1">The sequence shown here is derived from an EMBL/GenBank/DDBJ whole genome shotgun (WGS) entry which is preliminary data.</text>
</comment>
<protein>
    <submittedName>
        <fullName evidence="1">Uncharacterized protein</fullName>
    </submittedName>
</protein>
<dbReference type="AlphaFoldDB" id="A0AAV3QJ45"/>
<dbReference type="Proteomes" id="UP001454036">
    <property type="component" value="Unassembled WGS sequence"/>
</dbReference>
<name>A0AAV3QJ45_LITER</name>
<gene>
    <name evidence="1" type="ORF">LIER_39544</name>
</gene>
<proteinExistence type="predicted"/>
<evidence type="ECO:0000313" key="1">
    <source>
        <dbReference type="EMBL" id="GAA0163183.1"/>
    </source>
</evidence>
<dbReference type="EMBL" id="BAABME010021395">
    <property type="protein sequence ID" value="GAA0163183.1"/>
    <property type="molecule type" value="Genomic_DNA"/>
</dbReference>
<reference evidence="1 2" key="1">
    <citation type="submission" date="2024-01" db="EMBL/GenBank/DDBJ databases">
        <title>The complete chloroplast genome sequence of Lithospermum erythrorhizon: insights into the phylogenetic relationship among Boraginaceae species and the maternal lineages of purple gromwells.</title>
        <authorList>
            <person name="Okada T."/>
            <person name="Watanabe K."/>
        </authorList>
    </citation>
    <scope>NUCLEOTIDE SEQUENCE [LARGE SCALE GENOMIC DNA]</scope>
</reference>
<organism evidence="1 2">
    <name type="scientific">Lithospermum erythrorhizon</name>
    <name type="common">Purple gromwell</name>
    <name type="synonym">Lithospermum officinale var. erythrorhizon</name>
    <dbReference type="NCBI Taxonomy" id="34254"/>
    <lineage>
        <taxon>Eukaryota</taxon>
        <taxon>Viridiplantae</taxon>
        <taxon>Streptophyta</taxon>
        <taxon>Embryophyta</taxon>
        <taxon>Tracheophyta</taxon>
        <taxon>Spermatophyta</taxon>
        <taxon>Magnoliopsida</taxon>
        <taxon>eudicotyledons</taxon>
        <taxon>Gunneridae</taxon>
        <taxon>Pentapetalae</taxon>
        <taxon>asterids</taxon>
        <taxon>lamiids</taxon>
        <taxon>Boraginales</taxon>
        <taxon>Boraginaceae</taxon>
        <taxon>Boraginoideae</taxon>
        <taxon>Lithospermeae</taxon>
        <taxon>Lithospermum</taxon>
    </lineage>
</organism>